<dbReference type="InterPro" id="IPR012677">
    <property type="entry name" value="Nucleotide-bd_a/b_plait_sf"/>
</dbReference>
<dbReference type="PANTHER" id="PTHR13952">
    <property type="entry name" value="U1 SMALL NUCLEAR RIBONUCLEOPROTEIN 70 KD"/>
    <property type="match status" value="1"/>
</dbReference>
<evidence type="ECO:0000256" key="5">
    <source>
        <dbReference type="PROSITE-ProRule" id="PRU00176"/>
    </source>
</evidence>
<evidence type="ECO:0000256" key="2">
    <source>
        <dbReference type="ARBA" id="ARBA00022884"/>
    </source>
</evidence>
<dbReference type="EMBL" id="JANCYU010000046">
    <property type="protein sequence ID" value="KAK4526967.1"/>
    <property type="molecule type" value="Genomic_DNA"/>
</dbReference>
<dbReference type="SMART" id="SM00360">
    <property type="entry name" value="RRM"/>
    <property type="match status" value="1"/>
</dbReference>
<feature type="region of interest" description="Disordered" evidence="6">
    <location>
        <begin position="209"/>
        <end position="256"/>
    </location>
</feature>
<keyword evidence="9" id="KW-1185">Reference proteome</keyword>
<feature type="compositionally biased region" description="Basic residues" evidence="6">
    <location>
        <begin position="232"/>
        <end position="256"/>
    </location>
</feature>
<gene>
    <name evidence="8" type="ORF">GAYE_SCF31G4888</name>
</gene>
<evidence type="ECO:0000313" key="8">
    <source>
        <dbReference type="EMBL" id="KAK4526967.1"/>
    </source>
</evidence>
<dbReference type="GO" id="GO:0000398">
    <property type="term" value="P:mRNA splicing, via spliceosome"/>
    <property type="evidence" value="ECO:0007669"/>
    <property type="project" value="TreeGrafter"/>
</dbReference>
<name>A0AAV9IHY6_9RHOD</name>
<organism evidence="8 9">
    <name type="scientific">Galdieria yellowstonensis</name>
    <dbReference type="NCBI Taxonomy" id="3028027"/>
    <lineage>
        <taxon>Eukaryota</taxon>
        <taxon>Rhodophyta</taxon>
        <taxon>Bangiophyceae</taxon>
        <taxon>Galdieriales</taxon>
        <taxon>Galdieriaceae</taxon>
        <taxon>Galdieria</taxon>
    </lineage>
</organism>
<evidence type="ECO:0000259" key="7">
    <source>
        <dbReference type="PROSITE" id="PS50102"/>
    </source>
</evidence>
<keyword evidence="3" id="KW-0539">Nucleus</keyword>
<evidence type="ECO:0000313" key="9">
    <source>
        <dbReference type="Proteomes" id="UP001300502"/>
    </source>
</evidence>
<dbReference type="InterPro" id="IPR051183">
    <property type="entry name" value="U1_U11-U12_snRNP_70-35kDa"/>
</dbReference>
<dbReference type="GO" id="GO:0071004">
    <property type="term" value="C:U2-type prespliceosome"/>
    <property type="evidence" value="ECO:0007669"/>
    <property type="project" value="TreeGrafter"/>
</dbReference>
<evidence type="ECO:0000256" key="6">
    <source>
        <dbReference type="SAM" id="MobiDB-lite"/>
    </source>
</evidence>
<protein>
    <recommendedName>
        <fullName evidence="7">RRM domain-containing protein</fullName>
    </recommendedName>
</protein>
<dbReference type="GO" id="GO:0030619">
    <property type="term" value="F:U1 snRNA binding"/>
    <property type="evidence" value="ECO:0007669"/>
    <property type="project" value="TreeGrafter"/>
</dbReference>
<dbReference type="GO" id="GO:0005685">
    <property type="term" value="C:U1 snRNP"/>
    <property type="evidence" value="ECO:0007669"/>
    <property type="project" value="TreeGrafter"/>
</dbReference>
<dbReference type="PROSITE" id="PS50102">
    <property type="entry name" value="RRM"/>
    <property type="match status" value="1"/>
</dbReference>
<dbReference type="SUPFAM" id="SSF54928">
    <property type="entry name" value="RNA-binding domain, RBD"/>
    <property type="match status" value="1"/>
</dbReference>
<dbReference type="Pfam" id="PF12220">
    <property type="entry name" value="U1snRNP70_N"/>
    <property type="match status" value="1"/>
</dbReference>
<proteinExistence type="predicted"/>
<accession>A0AAV9IHY6</accession>
<dbReference type="InterPro" id="IPR022023">
    <property type="entry name" value="U1snRNP70_N"/>
</dbReference>
<reference evidence="8 9" key="1">
    <citation type="submission" date="2022-07" db="EMBL/GenBank/DDBJ databases">
        <title>Genome-wide signatures of adaptation to extreme environments.</title>
        <authorList>
            <person name="Cho C.H."/>
            <person name="Yoon H.S."/>
        </authorList>
    </citation>
    <scope>NUCLEOTIDE SEQUENCE [LARGE SCALE GENOMIC DNA]</scope>
    <source>
        <strain evidence="8 9">108.79 E11</strain>
    </source>
</reference>
<dbReference type="InterPro" id="IPR000504">
    <property type="entry name" value="RRM_dom"/>
</dbReference>
<dbReference type="Pfam" id="PF00076">
    <property type="entry name" value="RRM_1"/>
    <property type="match status" value="1"/>
</dbReference>
<feature type="region of interest" description="Disordered" evidence="6">
    <location>
        <begin position="66"/>
        <end position="89"/>
    </location>
</feature>
<feature type="domain" description="RRM" evidence="7">
    <location>
        <begin position="117"/>
        <end position="195"/>
    </location>
</feature>
<dbReference type="GO" id="GO:0071011">
    <property type="term" value="C:precatalytic spliceosome"/>
    <property type="evidence" value="ECO:0007669"/>
    <property type="project" value="TreeGrafter"/>
</dbReference>
<dbReference type="GO" id="GO:0003729">
    <property type="term" value="F:mRNA binding"/>
    <property type="evidence" value="ECO:0007669"/>
    <property type="project" value="TreeGrafter"/>
</dbReference>
<dbReference type="AlphaFoldDB" id="A0AAV9IHY6"/>
<sequence>MQSSSHRPRQGLPRYQMPEAVMELFRPREPLPYIPPPKRKKLRPLTGVAPFLDEIQRYKTQVLAHQSEKNESTFETPAMRRERKRRERRSKWLQWKQQLVEQYSAPTEPNATSDPHKTLFIARLKPETTKLKLQAEVEQFGKVKDIKLPISKKTGLPKGYAFVEFQKERDMREALVGMEGKRIDGARIVVDVEKARTLKNWLPKKLLTETEDSNTKAIQEKAISPREDKPRHSPPRKFRGGFRTNHHSPRYRRNRS</sequence>
<evidence type="ECO:0000256" key="4">
    <source>
        <dbReference type="ARBA" id="ARBA00023274"/>
    </source>
</evidence>
<dbReference type="Gene3D" id="3.30.70.330">
    <property type="match status" value="1"/>
</dbReference>
<comment type="subcellular location">
    <subcellularLocation>
        <location evidence="1">Nucleus</location>
    </subcellularLocation>
</comment>
<dbReference type="PANTHER" id="PTHR13952:SF5">
    <property type="entry name" value="U1 SMALL NUCLEAR RIBONUCLEOPROTEIN 70 KDA"/>
    <property type="match status" value="1"/>
</dbReference>
<evidence type="ECO:0000256" key="1">
    <source>
        <dbReference type="ARBA" id="ARBA00004123"/>
    </source>
</evidence>
<dbReference type="InterPro" id="IPR035979">
    <property type="entry name" value="RBD_domain_sf"/>
</dbReference>
<evidence type="ECO:0000256" key="3">
    <source>
        <dbReference type="ARBA" id="ARBA00023242"/>
    </source>
</evidence>
<dbReference type="Proteomes" id="UP001300502">
    <property type="component" value="Unassembled WGS sequence"/>
</dbReference>
<keyword evidence="4" id="KW-0687">Ribonucleoprotein</keyword>
<keyword evidence="2 5" id="KW-0694">RNA-binding</keyword>
<comment type="caution">
    <text evidence="8">The sequence shown here is derived from an EMBL/GenBank/DDBJ whole genome shotgun (WGS) entry which is preliminary data.</text>
</comment>